<dbReference type="RefSeq" id="WP_046190187.1">
    <property type="nucleotide sequence ID" value="NZ_JACKUJ010000008.1"/>
</dbReference>
<reference evidence="2 5" key="3">
    <citation type="submission" date="2016-12" db="EMBL/GenBank/DDBJ databases">
        <title>The new phylogeny of genus Mycobacterium.</title>
        <authorList>
            <person name="Tortoli E."/>
            <person name="Trovato A."/>
            <person name="Cirillo D.M."/>
        </authorList>
    </citation>
    <scope>NUCLEOTIDE SEQUENCE [LARGE SCALE GENOMIC DNA]</scope>
    <source>
        <strain evidence="2 5">DSM 44942</strain>
    </source>
</reference>
<keyword evidence="5" id="KW-1185">Reference proteome</keyword>
<protein>
    <submittedName>
        <fullName evidence="1">Uncharacterized protein</fullName>
    </submittedName>
</protein>
<evidence type="ECO:0000313" key="3">
    <source>
        <dbReference type="EMBL" id="TXI59971.1"/>
    </source>
</evidence>
<proteinExistence type="predicted"/>
<dbReference type="Proteomes" id="UP000034416">
    <property type="component" value="Unassembled WGS sequence"/>
</dbReference>
<dbReference type="PATRIC" id="fig|342002.3.peg.3295"/>
<evidence type="ECO:0000313" key="4">
    <source>
        <dbReference type="Proteomes" id="UP000034416"/>
    </source>
</evidence>
<gene>
    <name evidence="2" type="ORF">BST15_17170</name>
    <name evidence="3" type="ORF">E6Q54_01505</name>
    <name evidence="1" type="ORF">WR43_13880</name>
</gene>
<dbReference type="Proteomes" id="UP000192327">
    <property type="component" value="Unassembled WGS sequence"/>
</dbReference>
<dbReference type="AlphaFoldDB" id="A0A0F5MV38"/>
<dbReference type="Proteomes" id="UP000321797">
    <property type="component" value="Unassembled WGS sequence"/>
</dbReference>
<reference evidence="1" key="2">
    <citation type="submission" date="2015-04" db="EMBL/GenBank/DDBJ databases">
        <title>Genome sequence of Mycobacterium arupense strain GUC1.</title>
        <authorList>
            <person name="Greninger A.L."/>
            <person name="Cunningham G."/>
            <person name="Chiu C.Y."/>
            <person name="Miller S."/>
        </authorList>
    </citation>
    <scope>NUCLEOTIDE SEQUENCE</scope>
    <source>
        <strain evidence="1">GUC1</strain>
    </source>
</reference>
<dbReference type="STRING" id="342002.BST15_17170"/>
<evidence type="ECO:0000313" key="1">
    <source>
        <dbReference type="EMBL" id="KKB98561.1"/>
    </source>
</evidence>
<comment type="caution">
    <text evidence="1">The sequence shown here is derived from an EMBL/GenBank/DDBJ whole genome shotgun (WGS) entry which is preliminary data.</text>
</comment>
<sequence length="106" mass="11660">MTANTSLPQQTSSDCRFGDQCMYLDGPHREHAWNATAAATRVNGTDGWLYVYSLCDNEFPNEVLIGMQRPNEESLAEAALSIEQAAELLVLLAKAVHYGIDSEVAR</sequence>
<organism evidence="1 4">
    <name type="scientific">Mycolicibacter arupensis</name>
    <dbReference type="NCBI Taxonomy" id="342002"/>
    <lineage>
        <taxon>Bacteria</taxon>
        <taxon>Bacillati</taxon>
        <taxon>Actinomycetota</taxon>
        <taxon>Actinomycetes</taxon>
        <taxon>Mycobacteriales</taxon>
        <taxon>Mycobacteriaceae</taxon>
        <taxon>Mycolicibacter</taxon>
    </lineage>
</organism>
<reference evidence="3 6" key="4">
    <citation type="submission" date="2018-09" db="EMBL/GenBank/DDBJ databases">
        <title>Metagenome Assembled Genomes from an Advanced Water Purification Facility.</title>
        <authorList>
            <person name="Stamps B.W."/>
            <person name="Spear J.R."/>
        </authorList>
    </citation>
    <scope>NUCLEOTIDE SEQUENCE [LARGE SCALE GENOMIC DNA]</scope>
    <source>
        <strain evidence="3">Bin_29_2</strain>
    </source>
</reference>
<evidence type="ECO:0000313" key="2">
    <source>
        <dbReference type="EMBL" id="OQZ94083.1"/>
    </source>
</evidence>
<evidence type="ECO:0000313" key="5">
    <source>
        <dbReference type="Proteomes" id="UP000192327"/>
    </source>
</evidence>
<dbReference type="EMBL" id="MVHH01000047">
    <property type="protein sequence ID" value="OQZ94083.1"/>
    <property type="molecule type" value="Genomic_DNA"/>
</dbReference>
<reference evidence="4" key="1">
    <citation type="submission" date="2015-04" db="EMBL/GenBank/DDBJ databases">
        <title>Genome sequence of Mycobacterium arupense GUC1.</title>
        <authorList>
            <person name="Greninger A.L."/>
            <person name="Cunningham G."/>
            <person name="Chiu C.Y."/>
            <person name="Miller S."/>
        </authorList>
    </citation>
    <scope>NUCLEOTIDE SEQUENCE [LARGE SCALE GENOMIC DNA]</scope>
    <source>
        <strain evidence="4">GUC1</strain>
    </source>
</reference>
<accession>A0A0F5MV38</accession>
<evidence type="ECO:0000313" key="6">
    <source>
        <dbReference type="Proteomes" id="UP000321797"/>
    </source>
</evidence>
<dbReference type="EMBL" id="SSGD01000008">
    <property type="protein sequence ID" value="TXI59971.1"/>
    <property type="molecule type" value="Genomic_DNA"/>
</dbReference>
<dbReference type="EMBL" id="LASW01000065">
    <property type="protein sequence ID" value="KKB98561.1"/>
    <property type="molecule type" value="Genomic_DNA"/>
</dbReference>
<name>A0A0F5MV38_9MYCO</name>